<comment type="caution">
    <text evidence="1">The sequence shown here is derived from an EMBL/GenBank/DDBJ whole genome shotgun (WGS) entry which is preliminary data.</text>
</comment>
<dbReference type="PANTHER" id="PTHR33706">
    <property type="entry name" value="MORN VARIANT REPEAT PROTEIN"/>
    <property type="match status" value="1"/>
</dbReference>
<dbReference type="AlphaFoldDB" id="A0A8S1PV91"/>
<evidence type="ECO:0000313" key="1">
    <source>
        <dbReference type="EMBL" id="CAD8106489.1"/>
    </source>
</evidence>
<gene>
    <name evidence="1" type="ORF">PSON_ATCC_30995.1.T0870007</name>
</gene>
<name>A0A8S1PV91_9CILI</name>
<evidence type="ECO:0000313" key="2">
    <source>
        <dbReference type="Proteomes" id="UP000692954"/>
    </source>
</evidence>
<protein>
    <submittedName>
        <fullName evidence="1">Uncharacterized protein</fullName>
    </submittedName>
</protein>
<dbReference type="EMBL" id="CAJJDN010000087">
    <property type="protein sequence ID" value="CAD8106489.1"/>
    <property type="molecule type" value="Genomic_DNA"/>
</dbReference>
<dbReference type="PANTHER" id="PTHR33706:SF1">
    <property type="entry name" value="TPR REPEAT PROTEIN"/>
    <property type="match status" value="1"/>
</dbReference>
<proteinExistence type="predicted"/>
<dbReference type="Proteomes" id="UP000692954">
    <property type="component" value="Unassembled WGS sequence"/>
</dbReference>
<keyword evidence="2" id="KW-1185">Reference proteome</keyword>
<organism evidence="1 2">
    <name type="scientific">Paramecium sonneborni</name>
    <dbReference type="NCBI Taxonomy" id="65129"/>
    <lineage>
        <taxon>Eukaryota</taxon>
        <taxon>Sar</taxon>
        <taxon>Alveolata</taxon>
        <taxon>Ciliophora</taxon>
        <taxon>Intramacronucleata</taxon>
        <taxon>Oligohymenophorea</taxon>
        <taxon>Peniculida</taxon>
        <taxon>Parameciidae</taxon>
        <taxon>Paramecium</taxon>
    </lineage>
</organism>
<sequence length="784" mass="92742">MNIYQDEYQSSLKRVCLDVLVCSEKNQQYEGFQQNCKRQVIEQINFKIKFTRDNEIQYIKDDGQIIKTNKYIEILSIPEIMTNLEQINHLQWLGVYSNDFKKVGRWSPIWKGSALSDFGGWYTQDGKKFGKWKELFKTFSDNAQVYEVGDYYDDIKTGDWKFFYEEKQIGGGQYDDQGLKYGLWVDLSDYFWNQNQILYKGYYRKGQKIGLWQIIKNGNNEEFELIGGGLYNEQGQKNGKWEDLGQDFNQCDKVFYEGEYLNGIKIGRWNIKYREIKGDEQIAGGYYNDKGQKEGQWQDLFTNFQKDSKVFFKGGYNQNGERVGRWEIIFKDQKIGGGIFDRQGFKVGHWVELSDRFQDKSQIIYHGEYIQGKRFGRWDISFKKEWQEKPEWIGGGIFTEQGQKDGRWTEICDQFDNENQFIFEGYYKNGKKQGLWDLYDNNEWIYIGGGVYDNENLKNGKWIDYNFNFGYLSNQASFEGVYQNGKKIDRWDIKYKEMWSDTNQKIGGGLYNKDSQKCGLWIDLIDNFKDDNQIIQQGEYLNGIKIGKWDINQIIDYIGNTFNRIGGGQYDQYGHKQGQWVQLWRKFSRNCPVIFSGQFTQNKKIGNWLINYRNEQIGGGFYDEFSQKNGHWIELSDFFKKDCKILSSGNYQYGQKVGKWNFNYKGWGKNKYKKIGGGLFSQLGLKEGKWKVVSENFREDSKVIYKGEYKNGRKYGRWEIKYRGRQDKYYQEIGNGLFNEEGQKNGLWVVLSDSFCDLNQILYSGEYDNGRKVGKWIEDQAQKS</sequence>
<dbReference type="OrthoDB" id="310023at2759"/>
<reference evidence="1" key="1">
    <citation type="submission" date="2021-01" db="EMBL/GenBank/DDBJ databases">
        <authorList>
            <consortium name="Genoscope - CEA"/>
            <person name="William W."/>
        </authorList>
    </citation>
    <scope>NUCLEOTIDE SEQUENCE</scope>
</reference>
<accession>A0A8S1PV91</accession>